<dbReference type="PROSITE" id="PS00211">
    <property type="entry name" value="ABC_TRANSPORTER_1"/>
    <property type="match status" value="1"/>
</dbReference>
<dbReference type="GO" id="GO:0140359">
    <property type="term" value="F:ABC-type transporter activity"/>
    <property type="evidence" value="ECO:0007669"/>
    <property type="project" value="InterPro"/>
</dbReference>
<comment type="similarity">
    <text evidence="1">Belongs to the ABC transporter superfamily.</text>
</comment>
<dbReference type="PANTHER" id="PTHR46743:SF2">
    <property type="entry name" value="TEICHOIC ACIDS EXPORT ATP-BINDING PROTEIN TAGH"/>
    <property type="match status" value="1"/>
</dbReference>
<dbReference type="SUPFAM" id="SSF52540">
    <property type="entry name" value="P-loop containing nucleoside triphosphate hydrolases"/>
    <property type="match status" value="1"/>
</dbReference>
<feature type="domain" description="ABC transporter" evidence="5">
    <location>
        <begin position="23"/>
        <end position="246"/>
    </location>
</feature>
<name>A0A6B3N8R0_9CYAN</name>
<dbReference type="Pfam" id="PF14524">
    <property type="entry name" value="Wzt_C"/>
    <property type="match status" value="1"/>
</dbReference>
<dbReference type="InterPro" id="IPR027417">
    <property type="entry name" value="P-loop_NTPase"/>
</dbReference>
<organism evidence="6">
    <name type="scientific">Symploca sp. SIO1C4</name>
    <dbReference type="NCBI Taxonomy" id="2607765"/>
    <lineage>
        <taxon>Bacteria</taxon>
        <taxon>Bacillati</taxon>
        <taxon>Cyanobacteriota</taxon>
        <taxon>Cyanophyceae</taxon>
        <taxon>Coleofasciculales</taxon>
        <taxon>Coleofasciculaceae</taxon>
        <taxon>Symploca</taxon>
    </lineage>
</organism>
<dbReference type="CDD" id="cd03220">
    <property type="entry name" value="ABC_KpsT_Wzt"/>
    <property type="match status" value="1"/>
</dbReference>
<dbReference type="SMART" id="SM00382">
    <property type="entry name" value="AAA"/>
    <property type="match status" value="1"/>
</dbReference>
<dbReference type="GO" id="GO:0016887">
    <property type="term" value="F:ATP hydrolysis activity"/>
    <property type="evidence" value="ECO:0007669"/>
    <property type="project" value="InterPro"/>
</dbReference>
<evidence type="ECO:0000313" key="6">
    <source>
        <dbReference type="EMBL" id="NER26504.1"/>
    </source>
</evidence>
<dbReference type="PANTHER" id="PTHR46743">
    <property type="entry name" value="TEICHOIC ACIDS EXPORT ATP-BINDING PROTEIN TAGH"/>
    <property type="match status" value="1"/>
</dbReference>
<evidence type="ECO:0000256" key="4">
    <source>
        <dbReference type="ARBA" id="ARBA00022840"/>
    </source>
</evidence>
<evidence type="ECO:0000256" key="3">
    <source>
        <dbReference type="ARBA" id="ARBA00022741"/>
    </source>
</evidence>
<protein>
    <submittedName>
        <fullName evidence="6">ABC transporter ATP-binding protein</fullName>
    </submittedName>
</protein>
<evidence type="ECO:0000256" key="1">
    <source>
        <dbReference type="ARBA" id="ARBA00005417"/>
    </source>
</evidence>
<dbReference type="GO" id="GO:0005524">
    <property type="term" value="F:ATP binding"/>
    <property type="evidence" value="ECO:0007669"/>
    <property type="project" value="UniProtKB-KW"/>
</dbReference>
<keyword evidence="3" id="KW-0547">Nucleotide-binding</keyword>
<dbReference type="InterPro" id="IPR017871">
    <property type="entry name" value="ABC_transporter-like_CS"/>
</dbReference>
<dbReference type="InterPro" id="IPR003593">
    <property type="entry name" value="AAA+_ATPase"/>
</dbReference>
<keyword evidence="2" id="KW-0813">Transport</keyword>
<sequence>MSELAISLKSVSKCFKRYARPADRLKDLLLPGKSRADEFWALQNINLEVPKGQTLGIVGRNGSGKSTLLQILVGTLTPTTGEVKVKGRVSALLELGSGFNPEFTGRQNVFFNGRLLGLSQQDIEAKFDQIAAFADIGDFIDQPVKTYSSGMFVRLAFAVATSVEPDILVVDEALAVGDEVFQRKCFARIQSIQERGGTILFVSHSASSVIELCNRAVLIDSGELLLSGSPKSVISKYHKLAYAPADKLEVLRQEMRYFNCQESKHNLEKIYFLQENELKHRQTKKYKTESSYDSGLIPKSTISYVARGTKIEGCYITNSEEKVVNVLCRNTEYVYHYSVRFDEAAYKVRFGMLLKTINGLELGGAASHPVTHGIEYIEPGSVVQVKFKFNCYLLPGVYFLNAGVLGYIDHAEVYLHRCIDAAMFRVQMEEDILSTAIVDFQIEPKVLISQQQVSA</sequence>
<comment type="caution">
    <text evidence="6">The sequence shown here is derived from an EMBL/GenBank/DDBJ whole genome shotgun (WGS) entry which is preliminary data.</text>
</comment>
<gene>
    <name evidence="6" type="ORF">F6J89_02460</name>
</gene>
<dbReference type="CDD" id="cd10147">
    <property type="entry name" value="Wzt_C-like"/>
    <property type="match status" value="1"/>
</dbReference>
<dbReference type="Gene3D" id="3.40.50.300">
    <property type="entry name" value="P-loop containing nucleotide triphosphate hydrolases"/>
    <property type="match status" value="1"/>
</dbReference>
<dbReference type="GO" id="GO:0016020">
    <property type="term" value="C:membrane"/>
    <property type="evidence" value="ECO:0007669"/>
    <property type="project" value="InterPro"/>
</dbReference>
<dbReference type="InterPro" id="IPR003439">
    <property type="entry name" value="ABC_transporter-like_ATP-bd"/>
</dbReference>
<dbReference type="InterPro" id="IPR029439">
    <property type="entry name" value="Wzt_C"/>
</dbReference>
<evidence type="ECO:0000259" key="5">
    <source>
        <dbReference type="PROSITE" id="PS50893"/>
    </source>
</evidence>
<dbReference type="PROSITE" id="PS50893">
    <property type="entry name" value="ABC_TRANSPORTER_2"/>
    <property type="match status" value="1"/>
</dbReference>
<reference evidence="6" key="1">
    <citation type="submission" date="2019-11" db="EMBL/GenBank/DDBJ databases">
        <title>Genomic insights into an expanded diversity of filamentous marine cyanobacteria reveals the extraordinary biosynthetic potential of Moorea and Okeania.</title>
        <authorList>
            <person name="Ferreira Leao T."/>
            <person name="Wang M."/>
            <person name="Moss N."/>
            <person name="Da Silva R."/>
            <person name="Sanders J."/>
            <person name="Nurk S."/>
            <person name="Gurevich A."/>
            <person name="Humphrey G."/>
            <person name="Reher R."/>
            <person name="Zhu Q."/>
            <person name="Belda-Ferre P."/>
            <person name="Glukhov E."/>
            <person name="Rex R."/>
            <person name="Dorrestein P.C."/>
            <person name="Knight R."/>
            <person name="Pevzner P."/>
            <person name="Gerwick W.H."/>
            <person name="Gerwick L."/>
        </authorList>
    </citation>
    <scope>NUCLEOTIDE SEQUENCE</scope>
    <source>
        <strain evidence="6">SIO1C4</strain>
    </source>
</reference>
<accession>A0A6B3N8R0</accession>
<dbReference type="AlphaFoldDB" id="A0A6B3N8R0"/>
<dbReference type="EMBL" id="JAAHFQ010000032">
    <property type="protein sequence ID" value="NER26504.1"/>
    <property type="molecule type" value="Genomic_DNA"/>
</dbReference>
<keyword evidence="4 6" id="KW-0067">ATP-binding</keyword>
<dbReference type="Pfam" id="PF00005">
    <property type="entry name" value="ABC_tran"/>
    <property type="match status" value="1"/>
</dbReference>
<evidence type="ECO:0000256" key="2">
    <source>
        <dbReference type="ARBA" id="ARBA00022448"/>
    </source>
</evidence>
<proteinExistence type="inferred from homology"/>
<dbReference type="InterPro" id="IPR015860">
    <property type="entry name" value="ABC_transpr_TagH-like"/>
</dbReference>
<dbReference type="Gene3D" id="2.70.50.60">
    <property type="entry name" value="abc- transporter (atp binding component) like domain"/>
    <property type="match status" value="1"/>
</dbReference>
<dbReference type="InterPro" id="IPR050683">
    <property type="entry name" value="Bact_Polysacc_Export_ATP-bd"/>
</dbReference>